<proteinExistence type="predicted"/>
<dbReference type="AlphaFoldDB" id="C1MQJ0"/>
<feature type="compositionally biased region" description="Low complexity" evidence="1">
    <location>
        <begin position="29"/>
        <end position="47"/>
    </location>
</feature>
<protein>
    <submittedName>
        <fullName evidence="2">Predicted protein</fullName>
    </submittedName>
</protein>
<dbReference type="STRING" id="564608.C1MQJ0"/>
<name>C1MQJ0_MICPC</name>
<dbReference type="Proteomes" id="UP000001876">
    <property type="component" value="Unassembled WGS sequence"/>
</dbReference>
<dbReference type="EMBL" id="GG663738">
    <property type="protein sequence ID" value="EEH58084.1"/>
    <property type="molecule type" value="Genomic_DNA"/>
</dbReference>
<reference evidence="2 3" key="1">
    <citation type="journal article" date="2009" name="Science">
        <title>Green evolution and dynamic adaptations revealed by genomes of the marine picoeukaryotes Micromonas.</title>
        <authorList>
            <person name="Worden A.Z."/>
            <person name="Lee J.H."/>
            <person name="Mock T."/>
            <person name="Rouze P."/>
            <person name="Simmons M.P."/>
            <person name="Aerts A.L."/>
            <person name="Allen A.E."/>
            <person name="Cuvelier M.L."/>
            <person name="Derelle E."/>
            <person name="Everett M.V."/>
            <person name="Foulon E."/>
            <person name="Grimwood J."/>
            <person name="Gundlach H."/>
            <person name="Henrissat B."/>
            <person name="Napoli C."/>
            <person name="McDonald S.M."/>
            <person name="Parker M.S."/>
            <person name="Rombauts S."/>
            <person name="Salamov A."/>
            <person name="Von Dassow P."/>
            <person name="Badger J.H."/>
            <person name="Coutinho P.M."/>
            <person name="Demir E."/>
            <person name="Dubchak I."/>
            <person name="Gentemann C."/>
            <person name="Eikrem W."/>
            <person name="Gready J.E."/>
            <person name="John U."/>
            <person name="Lanier W."/>
            <person name="Lindquist E.A."/>
            <person name="Lucas S."/>
            <person name="Mayer K.F."/>
            <person name="Moreau H."/>
            <person name="Not F."/>
            <person name="Otillar R."/>
            <person name="Panaud O."/>
            <person name="Pangilinan J."/>
            <person name="Paulsen I."/>
            <person name="Piegu B."/>
            <person name="Poliakov A."/>
            <person name="Robbens S."/>
            <person name="Schmutz J."/>
            <person name="Toulza E."/>
            <person name="Wyss T."/>
            <person name="Zelensky A."/>
            <person name="Zhou K."/>
            <person name="Armbrust E.V."/>
            <person name="Bhattacharya D."/>
            <person name="Goodenough U.W."/>
            <person name="Van de Peer Y."/>
            <person name="Grigoriev I.V."/>
        </authorList>
    </citation>
    <scope>NUCLEOTIDE SEQUENCE [LARGE SCALE GENOMIC DNA]</scope>
    <source>
        <strain evidence="2 3">CCMP1545</strain>
    </source>
</reference>
<dbReference type="RefSeq" id="XP_003058133.1">
    <property type="nucleotide sequence ID" value="XM_003058087.1"/>
</dbReference>
<evidence type="ECO:0000256" key="1">
    <source>
        <dbReference type="SAM" id="MobiDB-lite"/>
    </source>
</evidence>
<dbReference type="OMA" id="WFERIDV"/>
<sequence length="619" mass="63923">MATTAAHLAPPPRACRSFRSAGRRRRIARASATSRTRAASSTENAAADVAEGSAPGPPPETSDATRATRLVSPSGGVVHLVGVAHVLATDAAADVRALIEHHRPRAVVVELCDERWRSIASASSSSSSSSSSFAGCASAVVPRSVAIEGVPSLRDDGKTHLPGASPNDLLLTLRTIRGVVSTPDDVARDVETLRRGGFFSDVRADVSDPDDPGDAAPPLYRAMGRGADAIYELADGVDVTFRATVDDDVRVMADVRFDWAEDALATLGGEARREALEAKMLLHAGDAIARTEEEEDERWEGMKLLAALRDAARDVTRDAFDVATENVAAEDEGDDFGGGVTWVMIGDDDGNEGSKIEKNLKKKKKKKKGIWAAWRDASGAASEAPSRARLYLAASEFSQTILGDAVDAGGAPPGHEAVAAIAAAMENGVERIVLGDALASETASAVAAAIDERGGAFAGVALAAGTAFDALRVAALTSPEDLNRAVRAAVAGKSAGNGDSDGDVAGGGLASATTPPWLVDALITTRDERLFRAAWREAEGGGGGGDGGGDDDVAFPVFTPTSRPRCLDDEYDALTYYAYDANGGAGAGGGGVVVAVVGAAHFDGVVARWNDAARVRTQE</sequence>
<organism evidence="3">
    <name type="scientific">Micromonas pusilla (strain CCMP1545)</name>
    <name type="common">Picoplanktonic green alga</name>
    <dbReference type="NCBI Taxonomy" id="564608"/>
    <lineage>
        <taxon>Eukaryota</taxon>
        <taxon>Viridiplantae</taxon>
        <taxon>Chlorophyta</taxon>
        <taxon>Mamiellophyceae</taxon>
        <taxon>Mamiellales</taxon>
        <taxon>Mamiellaceae</taxon>
        <taxon>Micromonas</taxon>
    </lineage>
</organism>
<dbReference type="PANTHER" id="PTHR21530">
    <property type="entry name" value="PHEROMONE SHUTDOWN PROTEIN"/>
    <property type="match status" value="1"/>
</dbReference>
<dbReference type="InterPro" id="IPR046345">
    <property type="entry name" value="TraB_PrgY-like"/>
</dbReference>
<accession>C1MQJ0</accession>
<keyword evidence="3" id="KW-1185">Reference proteome</keyword>
<evidence type="ECO:0000313" key="2">
    <source>
        <dbReference type="EMBL" id="EEH58084.1"/>
    </source>
</evidence>
<dbReference type="GeneID" id="9683207"/>
<gene>
    <name evidence="2" type="ORF">MICPUCDRAFT_57309</name>
</gene>
<dbReference type="PANTHER" id="PTHR21530:SF7">
    <property type="entry name" value="TRAB DOMAIN-CONTAINING PROTEIN"/>
    <property type="match status" value="1"/>
</dbReference>
<dbReference type="KEGG" id="mpp:MICPUCDRAFT_57309"/>
<feature type="region of interest" description="Disordered" evidence="1">
    <location>
        <begin position="1"/>
        <end position="66"/>
    </location>
</feature>
<evidence type="ECO:0000313" key="3">
    <source>
        <dbReference type="Proteomes" id="UP000001876"/>
    </source>
</evidence>
<dbReference type="OrthoDB" id="10691097at2759"/>